<keyword evidence="3" id="KW-1185">Reference proteome</keyword>
<protein>
    <submittedName>
        <fullName evidence="2">Uncharacterized protein</fullName>
    </submittedName>
</protein>
<dbReference type="Proteomes" id="UP000799539">
    <property type="component" value="Unassembled WGS sequence"/>
</dbReference>
<proteinExistence type="predicted"/>
<reference evidence="2" key="1">
    <citation type="journal article" date="2020" name="Stud. Mycol.">
        <title>101 Dothideomycetes genomes: a test case for predicting lifestyles and emergence of pathogens.</title>
        <authorList>
            <person name="Haridas S."/>
            <person name="Albert R."/>
            <person name="Binder M."/>
            <person name="Bloem J."/>
            <person name="Labutti K."/>
            <person name="Salamov A."/>
            <person name="Andreopoulos B."/>
            <person name="Baker S."/>
            <person name="Barry K."/>
            <person name="Bills G."/>
            <person name="Bluhm B."/>
            <person name="Cannon C."/>
            <person name="Castanera R."/>
            <person name="Culley D."/>
            <person name="Daum C."/>
            <person name="Ezra D."/>
            <person name="Gonzalez J."/>
            <person name="Henrissat B."/>
            <person name="Kuo A."/>
            <person name="Liang C."/>
            <person name="Lipzen A."/>
            <person name="Lutzoni F."/>
            <person name="Magnuson J."/>
            <person name="Mondo S."/>
            <person name="Nolan M."/>
            <person name="Ohm R."/>
            <person name="Pangilinan J."/>
            <person name="Park H.-J."/>
            <person name="Ramirez L."/>
            <person name="Alfaro M."/>
            <person name="Sun H."/>
            <person name="Tritt A."/>
            <person name="Yoshinaga Y."/>
            <person name="Zwiers L.-H."/>
            <person name="Turgeon B."/>
            <person name="Goodwin S."/>
            <person name="Spatafora J."/>
            <person name="Crous P."/>
            <person name="Grigoriev I."/>
        </authorList>
    </citation>
    <scope>NUCLEOTIDE SEQUENCE</scope>
    <source>
        <strain evidence="2">SCOH1-5</strain>
    </source>
</reference>
<feature type="region of interest" description="Disordered" evidence="1">
    <location>
        <begin position="23"/>
        <end position="80"/>
    </location>
</feature>
<dbReference type="EMBL" id="ML992692">
    <property type="protein sequence ID" value="KAF2208695.1"/>
    <property type="molecule type" value="Genomic_DNA"/>
</dbReference>
<gene>
    <name evidence="2" type="ORF">CERZMDRAFT_101137</name>
</gene>
<evidence type="ECO:0000313" key="3">
    <source>
        <dbReference type="Proteomes" id="UP000799539"/>
    </source>
</evidence>
<feature type="compositionally biased region" description="Basic and acidic residues" evidence="1">
    <location>
        <begin position="44"/>
        <end position="57"/>
    </location>
</feature>
<dbReference type="AlphaFoldDB" id="A0A6A6F451"/>
<feature type="compositionally biased region" description="Basic and acidic residues" evidence="1">
    <location>
        <begin position="23"/>
        <end position="36"/>
    </location>
</feature>
<evidence type="ECO:0000256" key="1">
    <source>
        <dbReference type="SAM" id="MobiDB-lite"/>
    </source>
</evidence>
<accession>A0A6A6F451</accession>
<organism evidence="2 3">
    <name type="scientific">Cercospora zeae-maydis SCOH1-5</name>
    <dbReference type="NCBI Taxonomy" id="717836"/>
    <lineage>
        <taxon>Eukaryota</taxon>
        <taxon>Fungi</taxon>
        <taxon>Dikarya</taxon>
        <taxon>Ascomycota</taxon>
        <taxon>Pezizomycotina</taxon>
        <taxon>Dothideomycetes</taxon>
        <taxon>Dothideomycetidae</taxon>
        <taxon>Mycosphaerellales</taxon>
        <taxon>Mycosphaerellaceae</taxon>
        <taxon>Cercospora</taxon>
    </lineage>
</organism>
<name>A0A6A6F451_9PEZI</name>
<dbReference type="OrthoDB" id="3634905at2759"/>
<evidence type="ECO:0000313" key="2">
    <source>
        <dbReference type="EMBL" id="KAF2208695.1"/>
    </source>
</evidence>
<sequence length="125" mass="14280">MSEVDPEVLRAYHEARARETAEALIRTDAKPDHAEQAKQILQDDGPKQAAELKKEDVAATSDTNDMTEERRASRKLEKRHVVQQQIQQHIPDGTAWVAEVSCKRRKTCTHLSSWTAFVEYVKSPR</sequence>